<dbReference type="InterPro" id="IPR023213">
    <property type="entry name" value="CAT-like_dom_sf"/>
</dbReference>
<protein>
    <recommendedName>
        <fullName evidence="3">CCHC-type domain-containing protein</fullName>
    </recommendedName>
</protein>
<proteinExistence type="predicted"/>
<dbReference type="Pfam" id="PF02458">
    <property type="entry name" value="Transferase"/>
    <property type="match status" value="1"/>
</dbReference>
<gene>
    <name evidence="4" type="ORF">KIW84_012545</name>
</gene>
<keyword evidence="5" id="KW-1185">Reference proteome</keyword>
<feature type="compositionally biased region" description="Basic and acidic residues" evidence="2">
    <location>
        <begin position="7"/>
        <end position="17"/>
    </location>
</feature>
<evidence type="ECO:0000256" key="2">
    <source>
        <dbReference type="SAM" id="MobiDB-lite"/>
    </source>
</evidence>
<dbReference type="GO" id="GO:0008270">
    <property type="term" value="F:zinc ion binding"/>
    <property type="evidence" value="ECO:0007669"/>
    <property type="project" value="UniProtKB-KW"/>
</dbReference>
<name>A0A9D5BHS2_PEA</name>
<feature type="domain" description="CCHC-type" evidence="3">
    <location>
        <begin position="220"/>
        <end position="235"/>
    </location>
</feature>
<dbReference type="Gene3D" id="3.30.559.10">
    <property type="entry name" value="Chloramphenicol acetyltransferase-like domain"/>
    <property type="match status" value="1"/>
</dbReference>
<dbReference type="SUPFAM" id="SSF57756">
    <property type="entry name" value="Retrovirus zinc finger-like domains"/>
    <property type="match status" value="2"/>
</dbReference>
<dbReference type="EMBL" id="JAMSHJ010000001">
    <property type="protein sequence ID" value="KAI5443954.1"/>
    <property type="molecule type" value="Genomic_DNA"/>
</dbReference>
<dbReference type="PANTHER" id="PTHR46978:SF1">
    <property type="entry name" value="ZINC KNUCKLE (CCHC-TYPE) FAMILY PROTEIN"/>
    <property type="match status" value="1"/>
</dbReference>
<evidence type="ECO:0000259" key="3">
    <source>
        <dbReference type="PROSITE" id="PS50158"/>
    </source>
</evidence>
<dbReference type="Gene3D" id="4.10.60.10">
    <property type="entry name" value="Zinc finger, CCHC-type"/>
    <property type="match status" value="3"/>
</dbReference>
<dbReference type="Pfam" id="PF00098">
    <property type="entry name" value="zf-CCHC"/>
    <property type="match status" value="3"/>
</dbReference>
<feature type="domain" description="CCHC-type" evidence="3">
    <location>
        <begin position="180"/>
        <end position="195"/>
    </location>
</feature>
<dbReference type="GO" id="GO:0003676">
    <property type="term" value="F:nucleic acid binding"/>
    <property type="evidence" value="ECO:0007669"/>
    <property type="project" value="InterPro"/>
</dbReference>
<accession>A0A9D5BHS2</accession>
<evidence type="ECO:0000313" key="4">
    <source>
        <dbReference type="EMBL" id="KAI5443954.1"/>
    </source>
</evidence>
<keyword evidence="1" id="KW-0862">Zinc</keyword>
<organism evidence="4 5">
    <name type="scientific">Pisum sativum</name>
    <name type="common">Garden pea</name>
    <name type="synonym">Lathyrus oleraceus</name>
    <dbReference type="NCBI Taxonomy" id="3888"/>
    <lineage>
        <taxon>Eukaryota</taxon>
        <taxon>Viridiplantae</taxon>
        <taxon>Streptophyta</taxon>
        <taxon>Embryophyta</taxon>
        <taxon>Tracheophyta</taxon>
        <taxon>Spermatophyta</taxon>
        <taxon>Magnoliopsida</taxon>
        <taxon>eudicotyledons</taxon>
        <taxon>Gunneridae</taxon>
        <taxon>Pentapetalae</taxon>
        <taxon>rosids</taxon>
        <taxon>fabids</taxon>
        <taxon>Fabales</taxon>
        <taxon>Fabaceae</taxon>
        <taxon>Papilionoideae</taxon>
        <taxon>50 kb inversion clade</taxon>
        <taxon>NPAAA clade</taxon>
        <taxon>Hologalegina</taxon>
        <taxon>IRL clade</taxon>
        <taxon>Fabeae</taxon>
        <taxon>Lathyrus</taxon>
    </lineage>
</organism>
<dbReference type="Proteomes" id="UP001058974">
    <property type="component" value="Chromosome 1"/>
</dbReference>
<dbReference type="InterPro" id="IPR036875">
    <property type="entry name" value="Znf_CCHC_sf"/>
</dbReference>
<feature type="region of interest" description="Disordered" evidence="2">
    <location>
        <begin position="1"/>
        <end position="42"/>
    </location>
</feature>
<dbReference type="Gramene" id="Psat01G0254500-T1">
    <property type="protein sequence ID" value="KAI5443954.1"/>
    <property type="gene ID" value="KIW84_012545"/>
</dbReference>
<evidence type="ECO:0000256" key="1">
    <source>
        <dbReference type="PROSITE-ProRule" id="PRU00047"/>
    </source>
</evidence>
<keyword evidence="1" id="KW-0863">Zinc-finger</keyword>
<sequence length="534" mass="58312">MGKKEKSKANAREHEQVGEATDNLDGASTPSLVFSSDDDDDEANQDLSLRIVEKALRAREAKLATNDAVLNGVDSSLVSPSQQSEFKVMQSDGVLDGSSGITAWEMMEEKKTTKLMVDSGFSSVIVAADQEVEEIIKTTENRESVDLEASSGQIGDNVVLRKLLRGPRYFDPPDSSWGACYNCGEEGHAAVNCTEAKRMKPCYVCGGLGHVAKQCTKTNCYICKKGGHRAKDCPEKHMSARVPKSLTVCLKCGNSGHDMFSCRNDYSPDDLKEIQCYLCKTFGHLCCVNTADAILGEISCYKCGQMGHTGLLLVKLSLDSDSYIDSNHQGDIPSMLVFGIGRSNLGPVPGDMNNAILNSVVNSAPSVGDSALVTNVNSALSGDRHMQRSASINGDLYLRLHASPWSFISNNISISGSPTMDGSSVVQQNSHQDQNAHRLQQNQQKPQGHVWRSVSKARALPSDQETKLYVATDGRSRLQPPLPQGYFGNMIFTTTPIVDAWDLMSKPTWYDASRIQVALLRMDNEYWRYSLGLS</sequence>
<reference evidence="4 5" key="1">
    <citation type="journal article" date="2022" name="Nat. Genet.">
        <title>Improved pea reference genome and pan-genome highlight genomic features and evolutionary characteristics.</title>
        <authorList>
            <person name="Yang T."/>
            <person name="Liu R."/>
            <person name="Luo Y."/>
            <person name="Hu S."/>
            <person name="Wang D."/>
            <person name="Wang C."/>
            <person name="Pandey M.K."/>
            <person name="Ge S."/>
            <person name="Xu Q."/>
            <person name="Li N."/>
            <person name="Li G."/>
            <person name="Huang Y."/>
            <person name="Saxena R.K."/>
            <person name="Ji Y."/>
            <person name="Li M."/>
            <person name="Yan X."/>
            <person name="He Y."/>
            <person name="Liu Y."/>
            <person name="Wang X."/>
            <person name="Xiang C."/>
            <person name="Varshney R.K."/>
            <person name="Ding H."/>
            <person name="Gao S."/>
            <person name="Zong X."/>
        </authorList>
    </citation>
    <scope>NUCLEOTIDE SEQUENCE [LARGE SCALE GENOMIC DNA]</scope>
    <source>
        <strain evidence="4 5">cv. Zhongwan 6</strain>
    </source>
</reference>
<dbReference type="InterPro" id="IPR001878">
    <property type="entry name" value="Znf_CCHC"/>
</dbReference>
<feature type="domain" description="CCHC-type" evidence="3">
    <location>
        <begin position="202"/>
        <end position="217"/>
    </location>
</feature>
<keyword evidence="1" id="KW-0479">Metal-binding</keyword>
<dbReference type="AlphaFoldDB" id="A0A9D5BHS2"/>
<dbReference type="SMART" id="SM00343">
    <property type="entry name" value="ZnF_C2HC"/>
    <property type="match status" value="5"/>
</dbReference>
<evidence type="ECO:0000313" key="5">
    <source>
        <dbReference type="Proteomes" id="UP001058974"/>
    </source>
</evidence>
<comment type="caution">
    <text evidence="4">The sequence shown here is derived from an EMBL/GenBank/DDBJ whole genome shotgun (WGS) entry which is preliminary data.</text>
</comment>
<dbReference type="PANTHER" id="PTHR46978">
    <property type="entry name" value="ZINC KNUCKLE (CCHC-TYPE) FAMILY PROTEIN"/>
    <property type="match status" value="1"/>
</dbReference>
<dbReference type="PROSITE" id="PS50158">
    <property type="entry name" value="ZF_CCHC"/>
    <property type="match status" value="3"/>
</dbReference>